<sequence length="44" mass="4928">MSRVRTLPVWKPLFTGCANDEFQGIKKTAPESVSARLFPCGFKL</sequence>
<gene>
    <name evidence="1" type="ORF">HMPREF3293_00427</name>
</gene>
<organism evidence="1 2">
    <name type="scientific">Christensenella minuta</name>
    <dbReference type="NCBI Taxonomy" id="626937"/>
    <lineage>
        <taxon>Bacteria</taxon>
        <taxon>Bacillati</taxon>
        <taxon>Bacillota</taxon>
        <taxon>Clostridia</taxon>
        <taxon>Christensenellales</taxon>
        <taxon>Christensenellaceae</taxon>
        <taxon>Christensenella</taxon>
    </lineage>
</organism>
<comment type="caution">
    <text evidence="1">The sequence shown here is derived from an EMBL/GenBank/DDBJ whole genome shotgun (WGS) entry which is preliminary data.</text>
</comment>
<protein>
    <submittedName>
        <fullName evidence="1">Uncharacterized protein</fullName>
    </submittedName>
</protein>
<dbReference type="Proteomes" id="UP000070366">
    <property type="component" value="Unassembled WGS sequence"/>
</dbReference>
<reference evidence="1 2" key="1">
    <citation type="submission" date="2016-02" db="EMBL/GenBank/DDBJ databases">
        <authorList>
            <person name="Wen L."/>
            <person name="He K."/>
            <person name="Yang H."/>
        </authorList>
    </citation>
    <scope>NUCLEOTIDE SEQUENCE [LARGE SCALE GENOMIC DNA]</scope>
    <source>
        <strain evidence="1 2">DSM 22607</strain>
    </source>
</reference>
<proteinExistence type="predicted"/>
<evidence type="ECO:0000313" key="2">
    <source>
        <dbReference type="Proteomes" id="UP000070366"/>
    </source>
</evidence>
<dbReference type="AlphaFoldDB" id="A0A136Q832"/>
<name>A0A136Q832_9FIRM</name>
<evidence type="ECO:0000313" key="1">
    <source>
        <dbReference type="EMBL" id="KXK66736.1"/>
    </source>
</evidence>
<dbReference type="EMBL" id="LSZW01000032">
    <property type="protein sequence ID" value="KXK66736.1"/>
    <property type="molecule type" value="Genomic_DNA"/>
</dbReference>
<accession>A0A136Q832</accession>
<keyword evidence="2" id="KW-1185">Reference proteome</keyword>